<dbReference type="KEGG" id="dqu:106746675"/>
<gene>
    <name evidence="12" type="primary">LOC106746675</name>
</gene>
<proteinExistence type="inferred from homology"/>
<keyword evidence="9 10" id="KW-0807">Transducer</keyword>
<keyword evidence="11" id="KW-1185">Reference proteome</keyword>
<sequence>MVGLWPYEQSKLTRLQRILFSGTLITFILVQFATFATSKCTPQFVIEVLSVTFLFIAYAIEYTAYWIHLKTIKHLLELLQHIYDELNDEEEIAIMNEYGNMARYHTGILTIALNHFLVLSTCGMSVFTLFPFWPCMFDIAWPANESRPHTRIYIPTEYFIDQERYYYLIMLHSNVAYYVGSTALLAAGTTGMSYFLHICGMFKVASYRVEQAMMICSVRNQNLIHEGIIYAIDMHRKAISVKLMSQIFQVITFGFDLEKLIIPFICLNTTNIFIILANNNAQQITDHNDDMFAAVYNVKWYNASLRIQKMILFMLQKGTKPLCVTLGGIFTGSLESAARLISTSMSYFTVLYSTRQNM</sequence>
<evidence type="ECO:0000256" key="10">
    <source>
        <dbReference type="RuleBase" id="RU351113"/>
    </source>
</evidence>
<dbReference type="PANTHER" id="PTHR21137:SF35">
    <property type="entry name" value="ODORANT RECEPTOR 19A-RELATED"/>
    <property type="match status" value="1"/>
</dbReference>
<feature type="transmembrane region" description="Helical" evidence="10">
    <location>
        <begin position="175"/>
        <end position="196"/>
    </location>
</feature>
<evidence type="ECO:0000256" key="1">
    <source>
        <dbReference type="ARBA" id="ARBA00004651"/>
    </source>
</evidence>
<evidence type="ECO:0000256" key="9">
    <source>
        <dbReference type="ARBA" id="ARBA00023224"/>
    </source>
</evidence>
<dbReference type="OrthoDB" id="7547040at2759"/>
<comment type="caution">
    <text evidence="10">Lacks conserved residue(s) required for the propagation of feature annotation.</text>
</comment>
<keyword evidence="5 10" id="KW-0552">Olfaction</keyword>
<dbReference type="RefSeq" id="XP_014478959.1">
    <property type="nucleotide sequence ID" value="XM_014623473.1"/>
</dbReference>
<evidence type="ECO:0000256" key="6">
    <source>
        <dbReference type="ARBA" id="ARBA00022989"/>
    </source>
</evidence>
<organism evidence="11 12">
    <name type="scientific">Dinoponera quadriceps</name>
    <name type="common">South American ant</name>
    <dbReference type="NCBI Taxonomy" id="609295"/>
    <lineage>
        <taxon>Eukaryota</taxon>
        <taxon>Metazoa</taxon>
        <taxon>Ecdysozoa</taxon>
        <taxon>Arthropoda</taxon>
        <taxon>Hexapoda</taxon>
        <taxon>Insecta</taxon>
        <taxon>Pterygota</taxon>
        <taxon>Neoptera</taxon>
        <taxon>Endopterygota</taxon>
        <taxon>Hymenoptera</taxon>
        <taxon>Apocrita</taxon>
        <taxon>Aculeata</taxon>
        <taxon>Formicoidea</taxon>
        <taxon>Formicidae</taxon>
        <taxon>Ponerinae</taxon>
        <taxon>Ponerini</taxon>
        <taxon>Dinoponera</taxon>
    </lineage>
</organism>
<dbReference type="GO" id="GO:0007165">
    <property type="term" value="P:signal transduction"/>
    <property type="evidence" value="ECO:0007669"/>
    <property type="project" value="UniProtKB-KW"/>
</dbReference>
<feature type="transmembrane region" description="Helical" evidence="10">
    <location>
        <begin position="111"/>
        <end position="133"/>
    </location>
</feature>
<evidence type="ECO:0000256" key="5">
    <source>
        <dbReference type="ARBA" id="ARBA00022725"/>
    </source>
</evidence>
<evidence type="ECO:0000256" key="8">
    <source>
        <dbReference type="ARBA" id="ARBA00023170"/>
    </source>
</evidence>
<dbReference type="AlphaFoldDB" id="A0A6P3XLV5"/>
<evidence type="ECO:0000256" key="4">
    <source>
        <dbReference type="ARBA" id="ARBA00022692"/>
    </source>
</evidence>
<feature type="transmembrane region" description="Helical" evidence="10">
    <location>
        <begin position="44"/>
        <end position="67"/>
    </location>
</feature>
<dbReference type="GO" id="GO:0005549">
    <property type="term" value="F:odorant binding"/>
    <property type="evidence" value="ECO:0007669"/>
    <property type="project" value="InterPro"/>
</dbReference>
<keyword evidence="4 10" id="KW-0812">Transmembrane</keyword>
<dbReference type="Proteomes" id="UP000515204">
    <property type="component" value="Unplaced"/>
</dbReference>
<comment type="similarity">
    <text evidence="10">Belongs to the insect chemoreceptor superfamily. Heteromeric odorant receptor channel (TC 1.A.69) family.</text>
</comment>
<dbReference type="InterPro" id="IPR004117">
    <property type="entry name" value="7tm6_olfct_rcpt"/>
</dbReference>
<dbReference type="Pfam" id="PF02949">
    <property type="entry name" value="7tm_6"/>
    <property type="match status" value="1"/>
</dbReference>
<accession>A0A6P3XLV5</accession>
<dbReference type="GeneID" id="106746675"/>
<evidence type="ECO:0000256" key="3">
    <source>
        <dbReference type="ARBA" id="ARBA00022606"/>
    </source>
</evidence>
<keyword evidence="8 10" id="KW-0675">Receptor</keyword>
<keyword evidence="3 10" id="KW-0716">Sensory transduction</keyword>
<dbReference type="GO" id="GO:0005886">
    <property type="term" value="C:plasma membrane"/>
    <property type="evidence" value="ECO:0007669"/>
    <property type="project" value="UniProtKB-SubCell"/>
</dbReference>
<evidence type="ECO:0000313" key="11">
    <source>
        <dbReference type="Proteomes" id="UP000515204"/>
    </source>
</evidence>
<dbReference type="PANTHER" id="PTHR21137">
    <property type="entry name" value="ODORANT RECEPTOR"/>
    <property type="match status" value="1"/>
</dbReference>
<comment type="subcellular location">
    <subcellularLocation>
        <location evidence="1 10">Cell membrane</location>
        <topology evidence="1 10">Multi-pass membrane protein</topology>
    </subcellularLocation>
</comment>
<protein>
    <recommendedName>
        <fullName evidence="10">Odorant receptor</fullName>
    </recommendedName>
</protein>
<keyword evidence="7 10" id="KW-0472">Membrane</keyword>
<feature type="transmembrane region" description="Helical" evidence="10">
    <location>
        <begin position="18"/>
        <end position="38"/>
    </location>
</feature>
<evidence type="ECO:0000256" key="7">
    <source>
        <dbReference type="ARBA" id="ARBA00023136"/>
    </source>
</evidence>
<name>A0A6P3XLV5_DINQU</name>
<evidence type="ECO:0000256" key="2">
    <source>
        <dbReference type="ARBA" id="ARBA00022475"/>
    </source>
</evidence>
<reference evidence="12" key="1">
    <citation type="submission" date="2025-08" db="UniProtKB">
        <authorList>
            <consortium name="RefSeq"/>
        </authorList>
    </citation>
    <scope>IDENTIFICATION</scope>
</reference>
<dbReference type="GO" id="GO:0004984">
    <property type="term" value="F:olfactory receptor activity"/>
    <property type="evidence" value="ECO:0007669"/>
    <property type="project" value="InterPro"/>
</dbReference>
<evidence type="ECO:0000313" key="12">
    <source>
        <dbReference type="RefSeq" id="XP_014478959.1"/>
    </source>
</evidence>
<keyword evidence="2" id="KW-1003">Cell membrane</keyword>
<keyword evidence="6 10" id="KW-1133">Transmembrane helix</keyword>